<sequence>MTILLINFFLLDWISFYQQKWVIGSLNKNMSKIDNEIWINAPNSTNAAEAAHALSNRRGKNLKLVTTIFQDMTKALLLVTFSLNKHKDDCNENTEDNKENIHNNLNFKELEYREKDLALREWEAKFKAEVGEAIGKGQRKEGATSAKGLLNGFLEYCAGRLLPNQWCLTLQGSKEYLIMVYAFV</sequence>
<organism evidence="2 3">
    <name type="scientific">Rhizophagus irregularis</name>
    <dbReference type="NCBI Taxonomy" id="588596"/>
    <lineage>
        <taxon>Eukaryota</taxon>
        <taxon>Fungi</taxon>
        <taxon>Fungi incertae sedis</taxon>
        <taxon>Mucoromycota</taxon>
        <taxon>Glomeromycotina</taxon>
        <taxon>Glomeromycetes</taxon>
        <taxon>Glomerales</taxon>
        <taxon>Glomeraceae</taxon>
        <taxon>Rhizophagus</taxon>
    </lineage>
</organism>
<dbReference type="Proteomes" id="UP000233469">
    <property type="component" value="Unassembled WGS sequence"/>
</dbReference>
<comment type="caution">
    <text evidence="2">The sequence shown here is derived from an EMBL/GenBank/DDBJ whole genome shotgun (WGS) entry which is preliminary data.</text>
</comment>
<protein>
    <submittedName>
        <fullName evidence="2">Uncharacterized protein</fullName>
    </submittedName>
</protein>
<name>A0A2N1MV53_9GLOM</name>
<evidence type="ECO:0000256" key="1">
    <source>
        <dbReference type="SAM" id="SignalP"/>
    </source>
</evidence>
<dbReference type="AlphaFoldDB" id="A0A2N1MV53"/>
<dbReference type="VEuPathDB" id="FungiDB:RhiirA1_463639"/>
<reference evidence="2 3" key="2">
    <citation type="submission" date="2017-10" db="EMBL/GenBank/DDBJ databases">
        <title>Extensive intraspecific genome diversity in a model arbuscular mycorrhizal fungus.</title>
        <authorList>
            <person name="Chen E.C.H."/>
            <person name="Morin E."/>
            <person name="Baudet D."/>
            <person name="Noel J."/>
            <person name="Ndikumana S."/>
            <person name="Charron P."/>
            <person name="St-Onge C."/>
            <person name="Giorgi J."/>
            <person name="Grigoriev I.V."/>
            <person name="Roux C."/>
            <person name="Martin F.M."/>
            <person name="Corradi N."/>
        </authorList>
    </citation>
    <scope>NUCLEOTIDE SEQUENCE [LARGE SCALE GENOMIC DNA]</scope>
    <source>
        <strain evidence="2 3">C2</strain>
    </source>
</reference>
<reference evidence="2 3" key="1">
    <citation type="submission" date="2016-04" db="EMBL/GenBank/DDBJ databases">
        <title>Genome analyses suggest a sexual origin of heterokaryosis in a supposedly ancient asexual fungus.</title>
        <authorList>
            <person name="Ropars J."/>
            <person name="Sedzielewska K."/>
            <person name="Noel J."/>
            <person name="Charron P."/>
            <person name="Farinelli L."/>
            <person name="Marton T."/>
            <person name="Kruger M."/>
            <person name="Pelin A."/>
            <person name="Brachmann A."/>
            <person name="Corradi N."/>
        </authorList>
    </citation>
    <scope>NUCLEOTIDE SEQUENCE [LARGE SCALE GENOMIC DNA]</scope>
    <source>
        <strain evidence="2 3">C2</strain>
    </source>
</reference>
<proteinExistence type="predicted"/>
<keyword evidence="1" id="KW-0732">Signal</keyword>
<feature type="chain" id="PRO_5014684006" evidence="1">
    <location>
        <begin position="20"/>
        <end position="184"/>
    </location>
</feature>
<dbReference type="VEuPathDB" id="FungiDB:FUN_022574"/>
<feature type="non-terminal residue" evidence="2">
    <location>
        <position position="1"/>
    </location>
</feature>
<accession>A0A2N1MV53</accession>
<dbReference type="VEuPathDB" id="FungiDB:RhiirFUN_025483"/>
<gene>
    <name evidence="2" type="ORF">RhiirC2_808891</name>
</gene>
<evidence type="ECO:0000313" key="2">
    <source>
        <dbReference type="EMBL" id="PKK65470.1"/>
    </source>
</evidence>
<evidence type="ECO:0000313" key="3">
    <source>
        <dbReference type="Proteomes" id="UP000233469"/>
    </source>
</evidence>
<feature type="signal peptide" evidence="1">
    <location>
        <begin position="1"/>
        <end position="19"/>
    </location>
</feature>
<dbReference type="EMBL" id="LLXL01001256">
    <property type="protein sequence ID" value="PKK65470.1"/>
    <property type="molecule type" value="Genomic_DNA"/>
</dbReference>